<dbReference type="GO" id="GO:0005524">
    <property type="term" value="F:ATP binding"/>
    <property type="evidence" value="ECO:0007669"/>
    <property type="project" value="UniProtKB-KW"/>
</dbReference>
<keyword evidence="6 9" id="KW-0315">Glutamine amidotransferase</keyword>
<proteinExistence type="inferred from homology"/>
<evidence type="ECO:0000256" key="2">
    <source>
        <dbReference type="ARBA" id="ARBA00007533"/>
    </source>
</evidence>
<dbReference type="NCBIfam" id="TIGR00337">
    <property type="entry name" value="PyrG"/>
    <property type="match status" value="1"/>
</dbReference>
<dbReference type="GO" id="GO:0042802">
    <property type="term" value="F:identical protein binding"/>
    <property type="evidence" value="ECO:0007669"/>
    <property type="project" value="TreeGrafter"/>
</dbReference>
<evidence type="ECO:0000256" key="3">
    <source>
        <dbReference type="ARBA" id="ARBA00022598"/>
    </source>
</evidence>
<comment type="function">
    <text evidence="9">Catalyzes the ATP-dependent amination of UTP to CTP with either L-glutamine or ammonia as the source of nitrogen.</text>
</comment>
<dbReference type="InterPro" id="IPR033828">
    <property type="entry name" value="GATase1_CTP_Synthase"/>
</dbReference>
<dbReference type="GO" id="GO:0044210">
    <property type="term" value="P:'de novo' CTP biosynthetic process"/>
    <property type="evidence" value="ECO:0007669"/>
    <property type="project" value="UniProtKB-UniRule"/>
</dbReference>
<dbReference type="InterPro" id="IPR029062">
    <property type="entry name" value="Class_I_gatase-like"/>
</dbReference>
<dbReference type="PANTHER" id="PTHR11550:SF0">
    <property type="entry name" value="CTP SYNTHASE-RELATED"/>
    <property type="match status" value="1"/>
</dbReference>
<dbReference type="AlphaFoldDB" id="A0AAD3D5E6"/>
<dbReference type="SUPFAM" id="SSF52317">
    <property type="entry name" value="Class I glutamine amidotransferase-like"/>
    <property type="match status" value="1"/>
</dbReference>
<dbReference type="InterPro" id="IPR017456">
    <property type="entry name" value="CTP_synthase_N"/>
</dbReference>
<comment type="similarity">
    <text evidence="2 9">Belongs to the CTP synthase family.</text>
</comment>
<dbReference type="InterPro" id="IPR004468">
    <property type="entry name" value="CTP_synthase"/>
</dbReference>
<organism evidence="13 14">
    <name type="scientific">Chaetoceros tenuissimus</name>
    <dbReference type="NCBI Taxonomy" id="426638"/>
    <lineage>
        <taxon>Eukaryota</taxon>
        <taxon>Sar</taxon>
        <taxon>Stramenopiles</taxon>
        <taxon>Ochrophyta</taxon>
        <taxon>Bacillariophyta</taxon>
        <taxon>Coscinodiscophyceae</taxon>
        <taxon>Chaetocerotophycidae</taxon>
        <taxon>Chaetocerotales</taxon>
        <taxon>Chaetocerotaceae</taxon>
        <taxon>Chaetoceros</taxon>
    </lineage>
</organism>
<dbReference type="HAMAP" id="MF_01227">
    <property type="entry name" value="PyrG"/>
    <property type="match status" value="1"/>
</dbReference>
<dbReference type="PANTHER" id="PTHR11550">
    <property type="entry name" value="CTP SYNTHASE"/>
    <property type="match status" value="1"/>
</dbReference>
<dbReference type="FunFam" id="3.40.50.880:FF:000002">
    <property type="entry name" value="CTP synthase"/>
    <property type="match status" value="1"/>
</dbReference>
<dbReference type="Gene3D" id="3.40.50.880">
    <property type="match status" value="1"/>
</dbReference>
<evidence type="ECO:0000256" key="10">
    <source>
        <dbReference type="SAM" id="SignalP"/>
    </source>
</evidence>
<evidence type="ECO:0000259" key="12">
    <source>
        <dbReference type="Pfam" id="PF06418"/>
    </source>
</evidence>
<dbReference type="Pfam" id="PF06418">
    <property type="entry name" value="CTP_synth_N"/>
    <property type="match status" value="1"/>
</dbReference>
<protein>
    <recommendedName>
        <fullName evidence="9">CTP synthase</fullName>
        <ecNumber evidence="9">6.3.4.2</ecNumber>
    </recommendedName>
    <alternativeName>
        <fullName evidence="9">UTP--ammonia ligase</fullName>
    </alternativeName>
</protein>
<comment type="caution">
    <text evidence="13">The sequence shown here is derived from an EMBL/GenBank/DDBJ whole genome shotgun (WGS) entry which is preliminary data.</text>
</comment>
<keyword evidence="14" id="KW-1185">Reference proteome</keyword>
<feature type="domain" description="Glutamine amidotransferase" evidence="11">
    <location>
        <begin position="409"/>
        <end position="647"/>
    </location>
</feature>
<dbReference type="CDD" id="cd03113">
    <property type="entry name" value="CTPS_N"/>
    <property type="match status" value="1"/>
</dbReference>
<feature type="domain" description="CTP synthase N-terminal" evidence="12">
    <location>
        <begin position="76"/>
        <end position="350"/>
    </location>
</feature>
<dbReference type="GO" id="GO:0019856">
    <property type="term" value="P:pyrimidine nucleobase biosynthetic process"/>
    <property type="evidence" value="ECO:0007669"/>
    <property type="project" value="TreeGrafter"/>
</dbReference>
<dbReference type="InterPro" id="IPR017926">
    <property type="entry name" value="GATASE"/>
</dbReference>
<evidence type="ECO:0000256" key="6">
    <source>
        <dbReference type="ARBA" id="ARBA00022962"/>
    </source>
</evidence>
<feature type="signal peptide" evidence="10">
    <location>
        <begin position="1"/>
        <end position="16"/>
    </location>
</feature>
<feature type="chain" id="PRO_5041964004" description="CTP synthase" evidence="10">
    <location>
        <begin position="17"/>
        <end position="655"/>
    </location>
</feature>
<name>A0AAD3D5E6_9STRA</name>
<gene>
    <name evidence="13" type="ORF">CTEN210_14580</name>
</gene>
<accession>A0AAD3D5E6</accession>
<keyword evidence="4 9" id="KW-0547">Nucleotide-binding</keyword>
<dbReference type="FunFam" id="3.40.50.300:FF:000207">
    <property type="entry name" value="CTP synthase"/>
    <property type="match status" value="1"/>
</dbReference>
<dbReference type="EMBL" id="BLLK01000060">
    <property type="protein sequence ID" value="GFH58104.1"/>
    <property type="molecule type" value="Genomic_DNA"/>
</dbReference>
<dbReference type="Gene3D" id="3.40.50.300">
    <property type="entry name" value="P-loop containing nucleotide triphosphate hydrolases"/>
    <property type="match status" value="1"/>
</dbReference>
<evidence type="ECO:0000256" key="8">
    <source>
        <dbReference type="ARBA" id="ARBA00047781"/>
    </source>
</evidence>
<evidence type="ECO:0000313" key="14">
    <source>
        <dbReference type="Proteomes" id="UP001054902"/>
    </source>
</evidence>
<dbReference type="InterPro" id="IPR027417">
    <property type="entry name" value="P-loop_NTPase"/>
</dbReference>
<evidence type="ECO:0000256" key="9">
    <source>
        <dbReference type="RuleBase" id="RU810713"/>
    </source>
</evidence>
<dbReference type="GO" id="GO:0003883">
    <property type="term" value="F:CTP synthase activity"/>
    <property type="evidence" value="ECO:0007669"/>
    <property type="project" value="UniProtKB-UniRule"/>
</dbReference>
<keyword evidence="10" id="KW-0732">Signal</keyword>
<evidence type="ECO:0000256" key="5">
    <source>
        <dbReference type="ARBA" id="ARBA00022840"/>
    </source>
</evidence>
<dbReference type="NCBIfam" id="NF003792">
    <property type="entry name" value="PRK05380.1"/>
    <property type="match status" value="1"/>
</dbReference>
<keyword evidence="3 9" id="KW-0436">Ligase</keyword>
<evidence type="ECO:0000259" key="11">
    <source>
        <dbReference type="Pfam" id="PF00117"/>
    </source>
</evidence>
<evidence type="ECO:0000256" key="4">
    <source>
        <dbReference type="ARBA" id="ARBA00022741"/>
    </source>
</evidence>
<keyword evidence="5 9" id="KW-0067">ATP-binding</keyword>
<evidence type="ECO:0000256" key="1">
    <source>
        <dbReference type="ARBA" id="ARBA00005171"/>
    </source>
</evidence>
<reference evidence="13 14" key="1">
    <citation type="journal article" date="2021" name="Sci. Rep.">
        <title>The genome of the diatom Chaetoceros tenuissimus carries an ancient integrated fragment of an extant virus.</title>
        <authorList>
            <person name="Hongo Y."/>
            <person name="Kimura K."/>
            <person name="Takaki Y."/>
            <person name="Yoshida Y."/>
            <person name="Baba S."/>
            <person name="Kobayashi G."/>
            <person name="Nagasaki K."/>
            <person name="Hano T."/>
            <person name="Tomaru Y."/>
        </authorList>
    </citation>
    <scope>NUCLEOTIDE SEQUENCE [LARGE SCALE GENOMIC DNA]</scope>
    <source>
        <strain evidence="13 14">NIES-3715</strain>
    </source>
</reference>
<keyword evidence="7 9" id="KW-0665">Pyrimidine biosynthesis</keyword>
<dbReference type="Proteomes" id="UP001054902">
    <property type="component" value="Unassembled WGS sequence"/>
</dbReference>
<dbReference type="CDD" id="cd01746">
    <property type="entry name" value="GATase1_CTP_Synthase"/>
    <property type="match status" value="1"/>
</dbReference>
<dbReference type="EC" id="6.3.4.2" evidence="9"/>
<dbReference type="PROSITE" id="PS51273">
    <property type="entry name" value="GATASE_TYPE_1"/>
    <property type="match status" value="1"/>
</dbReference>
<comment type="pathway">
    <text evidence="1 9">Pyrimidine metabolism; CTP biosynthesis via de novo pathway; CTP from UDP: step 2/2.</text>
</comment>
<dbReference type="Pfam" id="PF00117">
    <property type="entry name" value="GATase"/>
    <property type="match status" value="1"/>
</dbReference>
<comment type="catalytic activity">
    <reaction evidence="8 9">
        <text>UTP + L-glutamine + ATP + H2O = CTP + L-glutamate + ADP + phosphate + 2 H(+)</text>
        <dbReference type="Rhea" id="RHEA:26426"/>
        <dbReference type="ChEBI" id="CHEBI:15377"/>
        <dbReference type="ChEBI" id="CHEBI:15378"/>
        <dbReference type="ChEBI" id="CHEBI:29985"/>
        <dbReference type="ChEBI" id="CHEBI:30616"/>
        <dbReference type="ChEBI" id="CHEBI:37563"/>
        <dbReference type="ChEBI" id="CHEBI:43474"/>
        <dbReference type="ChEBI" id="CHEBI:46398"/>
        <dbReference type="ChEBI" id="CHEBI:58359"/>
        <dbReference type="ChEBI" id="CHEBI:456216"/>
        <dbReference type="EC" id="6.3.4.2"/>
    </reaction>
</comment>
<sequence length="655" mass="72541">MKLSLLFGLFPILTFAHTNNGFGQNLSLLKSKGKFSENFLSKSSSQALNTRGGEKADVIPDSLRELVEETVASNRKIIVVTGGVLSGIGKGVTASSIGVLLRAMGLRVTALKIDPYLNVDAGTMSPFEHGEVFVLDDGGETDLDLGNYERFLSVSLTKESNLSTGKIYQSVIDRERMGDYLGKTVQVVPHISDAIQEWILRVAKAPVARFGSSTKEIPEVCIVELGGTLGDIESMPFVEALRQLQVLVGYKNMCFVHVSLVPVLGSPPEQKTKPTQHSVAQMRQLGLTPDFIACRGKLPLEASAKKKIAMFSSIPKNAIISIHDVSNIYRVPLMMMSQNFPSMLAHRLRLEPYYKKSVSQKFSAYENNEITGIEKSKLIKEWTELADSVDSPEGECTIAMVGKYVDQGDAYLSVVKALTHSAIATKQRLKIEWIVASDLDINDENTSQETFDNAWNRLKNCDGIVVPGGFGMRGFEGKVEAIKYARESKTPFLGICLGMQASVVEYCRNVLNRPNAHSSEFKDDLVEDVEDAIIFMPEGDRERMGGTMRLGLRETILRKGSIARKFYGHEKVNERHRHRYEVNPAFVTDLEAAGLHFVGRNADNSGERMEIVELEESSHPYFVASQFHPEFTSRPEKPNPLFFGLLEASKAAKSE</sequence>
<evidence type="ECO:0000256" key="7">
    <source>
        <dbReference type="ARBA" id="ARBA00022975"/>
    </source>
</evidence>
<evidence type="ECO:0000313" key="13">
    <source>
        <dbReference type="EMBL" id="GFH58104.1"/>
    </source>
</evidence>
<dbReference type="SUPFAM" id="SSF52540">
    <property type="entry name" value="P-loop containing nucleoside triphosphate hydrolases"/>
    <property type="match status" value="1"/>
</dbReference>